<accession>A0A437ULJ5</accession>
<dbReference type="EMBL" id="RYZS01000001">
    <property type="protein sequence ID" value="RVU94445.1"/>
    <property type="molecule type" value="Genomic_DNA"/>
</dbReference>
<dbReference type="AlphaFoldDB" id="A0A437ULJ5"/>
<comment type="caution">
    <text evidence="2">The sequence shown here is derived from an EMBL/GenBank/DDBJ whole genome shotgun (WGS) entry which is preliminary data.</text>
</comment>
<feature type="region of interest" description="Disordered" evidence="1">
    <location>
        <begin position="308"/>
        <end position="374"/>
    </location>
</feature>
<dbReference type="RefSeq" id="WP_127978568.1">
    <property type="nucleotide sequence ID" value="NZ_CP034169.1"/>
</dbReference>
<evidence type="ECO:0000256" key="1">
    <source>
        <dbReference type="SAM" id="MobiDB-lite"/>
    </source>
</evidence>
<name>A0A437ULJ5_ENTAV</name>
<reference evidence="2 3" key="1">
    <citation type="submission" date="2018-12" db="EMBL/GenBank/DDBJ databases">
        <title>A novel vanA-carrying plasmid in a clinical isolate of Enterococcus avium.</title>
        <authorList>
            <person name="Bernasconi O.J."/>
            <person name="Luzzaro F."/>
            <person name="Endimiani A."/>
        </authorList>
    </citation>
    <scope>NUCLEOTIDE SEQUENCE [LARGE SCALE GENOMIC DNA]</scope>
    <source>
        <strain evidence="2 3">LC0559/18</strain>
    </source>
</reference>
<gene>
    <name evidence="2" type="ORF">EK398_06050</name>
</gene>
<protein>
    <submittedName>
        <fullName evidence="2">Uncharacterized protein</fullName>
    </submittedName>
</protein>
<feature type="compositionally biased region" description="Basic and acidic residues" evidence="1">
    <location>
        <begin position="356"/>
        <end position="374"/>
    </location>
</feature>
<evidence type="ECO:0000313" key="2">
    <source>
        <dbReference type="EMBL" id="RVU94445.1"/>
    </source>
</evidence>
<evidence type="ECO:0000313" key="3">
    <source>
        <dbReference type="Proteomes" id="UP000288388"/>
    </source>
</evidence>
<organism evidence="2 3">
    <name type="scientific">Enterococcus avium</name>
    <name type="common">Streptococcus avium</name>
    <dbReference type="NCBI Taxonomy" id="33945"/>
    <lineage>
        <taxon>Bacteria</taxon>
        <taxon>Bacillati</taxon>
        <taxon>Bacillota</taxon>
        <taxon>Bacilli</taxon>
        <taxon>Lactobacillales</taxon>
        <taxon>Enterococcaceae</taxon>
        <taxon>Enterococcus</taxon>
    </lineage>
</organism>
<feature type="compositionally biased region" description="Basic and acidic residues" evidence="1">
    <location>
        <begin position="312"/>
        <end position="322"/>
    </location>
</feature>
<proteinExistence type="predicted"/>
<dbReference type="Proteomes" id="UP000288388">
    <property type="component" value="Unassembled WGS sequence"/>
</dbReference>
<sequence length="374" mass="42715">MKTIEQKKPLLQRTLFGVKRATLEAKITSYFEFSQDVATFIKYLVVVMVRNSLVVSDFSFLCQELVCEVFLTAEPSDVLREYCAYFKDYFKKSGDWDKVVHRLFTDKKEYYRLTEEARSNKKLLDTPGTEKVQNSALTLRIVSTFEDASGKKHTLTIADADETRSRAETSELLEILTTVALFETAAGVRRFVKFIQAKRPGTKETFKETVVEVDQVEQPADQQEECVLNSEVETPEVKTIEIVVPAGVDLSTVNAQDLLTMVRVGHPDVVSLENIRVIFTEEEPEEPADDELEIQKSFLEPVIESQSSQTLLKDKVTPKTIDDVSAPPTTKPQRTKKKRLLTHKEAYVQSLIENWPQKEHNGKNKESSIKKKRR</sequence>